<dbReference type="SMART" id="SM00448">
    <property type="entry name" value="REC"/>
    <property type="match status" value="1"/>
</dbReference>
<evidence type="ECO:0000259" key="15">
    <source>
        <dbReference type="PROSITE" id="PS50113"/>
    </source>
</evidence>
<dbReference type="NCBIfam" id="TIGR00229">
    <property type="entry name" value="sensory_box"/>
    <property type="match status" value="1"/>
</dbReference>
<sequence>MTPDTALPLIPDRSPHGRDASFLDGGSDMAMLIRSLDWSRSPLGPIEGWPQSLRTTVSLCLASNFPINIIWGPDNVQIYNDGYRIVCGEKHPASLGMDYKECWASAWPAIGEPFEQARKGETSFLENVRMFLFRNGYLEETFFTFSLSPIRDETGGIGGLFHPVTETTATMVSERRTRAVRDLTARLTQAITTDEVFQLTIDTLAGFEFDLPFVLLYEPDPASTGKPEPSYRLHGHHGIDAGASLAPQVLSLAQPGGWPVAELMHGMTAIQVPQLRSRIGTQRCGPYDEPPDVAFAIPIRRHGADAPVALLMAGASSRLPLDDVYRGFFDLLGAAFAAALTRVTAYEEERKRAELLAAIDRAKTVFFSNVSHEFRTPLTLMLGPLEDALAGADGSDELRERLVLAHRNALRLLKLVNSLLDFSRTEAGRAAARFVPTDAAALTAELASNFRSACMQAGLSLDVDCPPQRESAWIDRDMWEKIVLNLLSNAFKFTLQGGIRVTLRSGDKGLELTVADTGVGIPADDVPRIFERFHRVEGQHGRSAEGTGIGLALARELVLLHGGTINVDSQQGRGTTFTVRIPFGRAHLPPDQVGSEARESDMPALANTYVEEALRWLPERAGTGDAGSADAVPDRPRVVLADDNADMREYVTRVLREGGYQVHAVGNGAAALAAIRGGPLPELVLSDVMMPDMDGFALLAALRADPATAGVVMVLLSARAGTEARAEGLAAGADDYMVKPFSARELRARVDGAVALGRQRREAARREQALHVQMEAERGRMALRDSEAHLTSLYEQTAAGVAEANANGVLVRVNDRYCEIVGRPREELLGKHFNRLVDPEDRAENERRMMAGSPFELENRYLRPDGSTIWVTKAVTPIRDETGAVASVLAVVLDVTPRKAAEAELRAESRRKDEFLAMLAHELRNPLAPISAAAALIGQAYLDEARLKQTSHVISRQVRHMTGLIDDLLDVSRVTRGLVTLETSLQDVKTVVANAVEQVRPLIESHRHHLTIDLDPSPACVMGDAKRLVQILTNLLNNAAKYTPAGGRIALRTRVDDGHVLVEVEDNGIGIAPELLPRVFELFAQAERTPDRAQGGLGLGLALVRSLAELHGGSVHGASSGAGQGSTFTVCLPRAAERRDQEEREQIQAMPAARSGLSVMVVDDNVDAAEMLALLLEASGYRVAAVHDPLVALERSRTLRPDVCLLDIGLPGMDGNELLAG</sequence>
<dbReference type="SMART" id="SM00387">
    <property type="entry name" value="HATPase_c"/>
    <property type="match status" value="2"/>
</dbReference>
<feature type="domain" description="PAC" evidence="15">
    <location>
        <begin position="855"/>
        <end position="907"/>
    </location>
</feature>
<dbReference type="InterPro" id="IPR003594">
    <property type="entry name" value="HATPase_dom"/>
</dbReference>
<keyword evidence="7" id="KW-0418">Kinase</keyword>
<keyword evidence="9" id="KW-0902">Two-component regulatory system</keyword>
<evidence type="ECO:0000256" key="2">
    <source>
        <dbReference type="ARBA" id="ARBA00004429"/>
    </source>
</evidence>
<proteinExistence type="predicted"/>
<dbReference type="CDD" id="cd00156">
    <property type="entry name" value="REC"/>
    <property type="match status" value="1"/>
</dbReference>
<dbReference type="OrthoDB" id="5389366at2"/>
<dbReference type="InterPro" id="IPR036890">
    <property type="entry name" value="HATPase_C_sf"/>
</dbReference>
<dbReference type="Pfam" id="PF13426">
    <property type="entry name" value="PAS_9"/>
    <property type="match status" value="1"/>
</dbReference>
<evidence type="ECO:0000259" key="14">
    <source>
        <dbReference type="PROSITE" id="PS50112"/>
    </source>
</evidence>
<keyword evidence="4 11" id="KW-0597">Phosphoprotein</keyword>
<dbReference type="FunFam" id="3.30.565.10:FF:000006">
    <property type="entry name" value="Sensor histidine kinase WalK"/>
    <property type="match status" value="1"/>
</dbReference>
<evidence type="ECO:0000256" key="11">
    <source>
        <dbReference type="PROSITE-ProRule" id="PRU00169"/>
    </source>
</evidence>
<evidence type="ECO:0000313" key="16">
    <source>
        <dbReference type="EMBL" id="QBE62233.1"/>
    </source>
</evidence>
<dbReference type="InterPro" id="IPR001610">
    <property type="entry name" value="PAC"/>
</dbReference>
<dbReference type="PROSITE" id="PS50112">
    <property type="entry name" value="PAS"/>
    <property type="match status" value="1"/>
</dbReference>
<dbReference type="PROSITE" id="PS50110">
    <property type="entry name" value="RESPONSE_REGULATORY"/>
    <property type="match status" value="2"/>
</dbReference>
<protein>
    <recommendedName>
        <fullName evidence="3">histidine kinase</fullName>
        <ecNumber evidence="3">2.7.13.3</ecNumber>
    </recommendedName>
</protein>
<reference evidence="16 17" key="1">
    <citation type="submission" date="2019-02" db="EMBL/GenBank/DDBJ databases">
        <title>Draft Genome Sequences of Six Type Strains of the Genus Massilia.</title>
        <authorList>
            <person name="Miess H."/>
            <person name="Frediansyhah A."/>
            <person name="Gross H."/>
        </authorList>
    </citation>
    <scope>NUCLEOTIDE SEQUENCE [LARGE SCALE GENOMIC DNA]</scope>
    <source>
        <strain evidence="16 17">DSM 17473</strain>
    </source>
</reference>
<dbReference type="PANTHER" id="PTHR43547:SF2">
    <property type="entry name" value="HYBRID SIGNAL TRANSDUCTION HISTIDINE KINASE C"/>
    <property type="match status" value="1"/>
</dbReference>
<dbReference type="SUPFAM" id="SSF55785">
    <property type="entry name" value="PYP-like sensor domain (PAS domain)"/>
    <property type="match status" value="1"/>
</dbReference>
<evidence type="ECO:0000256" key="8">
    <source>
        <dbReference type="ARBA" id="ARBA00022840"/>
    </source>
</evidence>
<dbReference type="InterPro" id="IPR003661">
    <property type="entry name" value="HisK_dim/P_dom"/>
</dbReference>
<evidence type="ECO:0000256" key="9">
    <source>
        <dbReference type="ARBA" id="ARBA00023012"/>
    </source>
</evidence>
<keyword evidence="5" id="KW-0808">Transferase</keyword>
<dbReference type="GO" id="GO:0005886">
    <property type="term" value="C:plasma membrane"/>
    <property type="evidence" value="ECO:0007669"/>
    <property type="project" value="UniProtKB-SubCell"/>
</dbReference>
<dbReference type="SMART" id="SM00086">
    <property type="entry name" value="PAC"/>
    <property type="match status" value="1"/>
</dbReference>
<dbReference type="GO" id="GO:0005524">
    <property type="term" value="F:ATP binding"/>
    <property type="evidence" value="ECO:0007669"/>
    <property type="project" value="UniProtKB-KW"/>
</dbReference>
<feature type="domain" description="Histidine kinase" evidence="12">
    <location>
        <begin position="918"/>
        <end position="1136"/>
    </location>
</feature>
<feature type="domain" description="Response regulatory" evidence="13">
    <location>
        <begin position="1158"/>
        <end position="1221"/>
    </location>
</feature>
<evidence type="ECO:0000256" key="3">
    <source>
        <dbReference type="ARBA" id="ARBA00012438"/>
    </source>
</evidence>
<dbReference type="InterPro" id="IPR000014">
    <property type="entry name" value="PAS"/>
</dbReference>
<dbReference type="RefSeq" id="WP_130185370.1">
    <property type="nucleotide sequence ID" value="NZ_CP035913.1"/>
</dbReference>
<comment type="catalytic activity">
    <reaction evidence="1">
        <text>ATP + protein L-histidine = ADP + protein N-phospho-L-histidine.</text>
        <dbReference type="EC" id="2.7.13.3"/>
    </reaction>
</comment>
<feature type="domain" description="Response regulatory" evidence="13">
    <location>
        <begin position="637"/>
        <end position="754"/>
    </location>
</feature>
<dbReference type="FunFam" id="1.10.287.130:FF:000001">
    <property type="entry name" value="Two-component sensor histidine kinase"/>
    <property type="match status" value="1"/>
</dbReference>
<dbReference type="FunFam" id="3.30.565.10:FF:000037">
    <property type="entry name" value="Hybrid sensor histidine kinase/response regulator"/>
    <property type="match status" value="1"/>
</dbReference>
<dbReference type="InterPro" id="IPR001789">
    <property type="entry name" value="Sig_transdc_resp-reg_receiver"/>
</dbReference>
<keyword evidence="17" id="KW-1185">Reference proteome</keyword>
<dbReference type="InterPro" id="IPR011006">
    <property type="entry name" value="CheY-like_superfamily"/>
</dbReference>
<feature type="domain" description="Histidine kinase" evidence="12">
    <location>
        <begin position="369"/>
        <end position="585"/>
    </location>
</feature>
<dbReference type="Gene3D" id="1.10.287.130">
    <property type="match status" value="2"/>
</dbReference>
<dbReference type="Gene3D" id="3.40.50.2300">
    <property type="match status" value="2"/>
</dbReference>
<organism evidence="16 17">
    <name type="scientific">Pseudoduganella lutea</name>
    <dbReference type="NCBI Taxonomy" id="321985"/>
    <lineage>
        <taxon>Bacteria</taxon>
        <taxon>Pseudomonadati</taxon>
        <taxon>Pseudomonadota</taxon>
        <taxon>Betaproteobacteria</taxon>
        <taxon>Burkholderiales</taxon>
        <taxon>Oxalobacteraceae</taxon>
        <taxon>Telluria group</taxon>
        <taxon>Pseudoduganella</taxon>
    </lineage>
</organism>
<dbReference type="SMART" id="SM00091">
    <property type="entry name" value="PAS"/>
    <property type="match status" value="1"/>
</dbReference>
<dbReference type="Pfam" id="PF02518">
    <property type="entry name" value="HATPase_c"/>
    <property type="match status" value="2"/>
</dbReference>
<dbReference type="FunFam" id="1.10.287.130:FF:000045">
    <property type="entry name" value="Two-component system sensor histidine kinase/response regulator"/>
    <property type="match status" value="1"/>
</dbReference>
<dbReference type="Proteomes" id="UP000290637">
    <property type="component" value="Chromosome"/>
</dbReference>
<evidence type="ECO:0000313" key="17">
    <source>
        <dbReference type="Proteomes" id="UP000290637"/>
    </source>
</evidence>
<dbReference type="InterPro" id="IPR035965">
    <property type="entry name" value="PAS-like_dom_sf"/>
</dbReference>
<dbReference type="EMBL" id="CP035913">
    <property type="protein sequence ID" value="QBE62233.1"/>
    <property type="molecule type" value="Genomic_DNA"/>
</dbReference>
<dbReference type="Gene3D" id="3.30.450.20">
    <property type="entry name" value="PAS domain"/>
    <property type="match status" value="2"/>
</dbReference>
<dbReference type="Gene3D" id="3.30.565.10">
    <property type="entry name" value="Histidine kinase-like ATPase, C-terminal domain"/>
    <property type="match status" value="2"/>
</dbReference>
<evidence type="ECO:0000256" key="4">
    <source>
        <dbReference type="ARBA" id="ARBA00022553"/>
    </source>
</evidence>
<dbReference type="CDD" id="cd00130">
    <property type="entry name" value="PAS"/>
    <property type="match status" value="1"/>
</dbReference>
<dbReference type="SMART" id="SM00388">
    <property type="entry name" value="HisKA"/>
    <property type="match status" value="2"/>
</dbReference>
<dbReference type="CDD" id="cd00082">
    <property type="entry name" value="HisKA"/>
    <property type="match status" value="2"/>
</dbReference>
<dbReference type="SUPFAM" id="SSF55874">
    <property type="entry name" value="ATPase domain of HSP90 chaperone/DNA topoisomerase II/histidine kinase"/>
    <property type="match status" value="2"/>
</dbReference>
<dbReference type="PRINTS" id="PR00344">
    <property type="entry name" value="BCTRLSENSOR"/>
</dbReference>
<evidence type="ECO:0000256" key="7">
    <source>
        <dbReference type="ARBA" id="ARBA00022777"/>
    </source>
</evidence>
<evidence type="ECO:0000259" key="13">
    <source>
        <dbReference type="PROSITE" id="PS50110"/>
    </source>
</evidence>
<gene>
    <name evidence="16" type="ORF">EWM63_03905</name>
</gene>
<evidence type="ECO:0000256" key="6">
    <source>
        <dbReference type="ARBA" id="ARBA00022741"/>
    </source>
</evidence>
<dbReference type="Pfam" id="PF00512">
    <property type="entry name" value="HisKA"/>
    <property type="match status" value="2"/>
</dbReference>
<dbReference type="InterPro" id="IPR000700">
    <property type="entry name" value="PAS-assoc_C"/>
</dbReference>
<dbReference type="InterPro" id="IPR004358">
    <property type="entry name" value="Sig_transdc_His_kin-like_C"/>
</dbReference>
<name>A0A4V0Z352_9BURK</name>
<keyword evidence="6" id="KW-0547">Nucleotide-binding</keyword>
<dbReference type="InterPro" id="IPR036097">
    <property type="entry name" value="HisK_dim/P_sf"/>
</dbReference>
<dbReference type="CDD" id="cd16922">
    <property type="entry name" value="HATPase_EvgS-ArcB-TorS-like"/>
    <property type="match status" value="1"/>
</dbReference>
<evidence type="ECO:0000256" key="1">
    <source>
        <dbReference type="ARBA" id="ARBA00000085"/>
    </source>
</evidence>
<keyword evidence="8" id="KW-0067">ATP-binding</keyword>
<dbReference type="PANTHER" id="PTHR43547">
    <property type="entry name" value="TWO-COMPONENT HISTIDINE KINASE"/>
    <property type="match status" value="1"/>
</dbReference>
<feature type="domain" description="PAS" evidence="14">
    <location>
        <begin position="786"/>
        <end position="844"/>
    </location>
</feature>
<dbReference type="SUPFAM" id="SSF52172">
    <property type="entry name" value="CheY-like"/>
    <property type="match status" value="2"/>
</dbReference>
<dbReference type="PROSITE" id="PS50109">
    <property type="entry name" value="HIS_KIN"/>
    <property type="match status" value="2"/>
</dbReference>
<dbReference type="GO" id="GO:0000155">
    <property type="term" value="F:phosphorelay sensor kinase activity"/>
    <property type="evidence" value="ECO:0007669"/>
    <property type="project" value="InterPro"/>
</dbReference>
<evidence type="ECO:0000259" key="12">
    <source>
        <dbReference type="PROSITE" id="PS50109"/>
    </source>
</evidence>
<dbReference type="KEGG" id="plue:EWM63_03905"/>
<dbReference type="PROSITE" id="PS50113">
    <property type="entry name" value="PAC"/>
    <property type="match status" value="1"/>
</dbReference>
<dbReference type="Pfam" id="PF00072">
    <property type="entry name" value="Response_reg"/>
    <property type="match status" value="2"/>
</dbReference>
<evidence type="ECO:0000256" key="5">
    <source>
        <dbReference type="ARBA" id="ARBA00022679"/>
    </source>
</evidence>
<dbReference type="AlphaFoldDB" id="A0A4V0Z352"/>
<dbReference type="EC" id="2.7.13.3" evidence="3"/>
<dbReference type="SUPFAM" id="SSF47384">
    <property type="entry name" value="Homodimeric domain of signal transducing histidine kinase"/>
    <property type="match status" value="2"/>
</dbReference>
<feature type="modified residue" description="4-aspartylphosphate" evidence="11">
    <location>
        <position position="1207"/>
    </location>
</feature>
<comment type="subcellular location">
    <subcellularLocation>
        <location evidence="2">Cell inner membrane</location>
        <topology evidence="2">Multi-pass membrane protein</topology>
    </subcellularLocation>
</comment>
<dbReference type="CDD" id="cd00075">
    <property type="entry name" value="HATPase"/>
    <property type="match status" value="1"/>
</dbReference>
<feature type="modified residue" description="4-aspartylphosphate" evidence="11">
    <location>
        <position position="687"/>
    </location>
</feature>
<evidence type="ECO:0000256" key="10">
    <source>
        <dbReference type="ARBA" id="ARBA00023136"/>
    </source>
</evidence>
<dbReference type="InterPro" id="IPR005467">
    <property type="entry name" value="His_kinase_dom"/>
</dbReference>
<keyword evidence="10" id="KW-0472">Membrane</keyword>
<accession>A0A4V0Z352</accession>